<evidence type="ECO:0000256" key="1">
    <source>
        <dbReference type="ARBA" id="ARBA00004141"/>
    </source>
</evidence>
<dbReference type="GO" id="GO:0098717">
    <property type="term" value="P:pantothenate import across plasma membrane"/>
    <property type="evidence" value="ECO:0007669"/>
    <property type="project" value="TreeGrafter"/>
</dbReference>
<feature type="transmembrane region" description="Helical" evidence="8">
    <location>
        <begin position="73"/>
        <end position="93"/>
    </location>
</feature>
<feature type="transmembrane region" description="Helical" evidence="8">
    <location>
        <begin position="194"/>
        <end position="216"/>
    </location>
</feature>
<dbReference type="EMBL" id="CAOQHR010000002">
    <property type="protein sequence ID" value="CAI6331095.1"/>
    <property type="molecule type" value="Genomic_DNA"/>
</dbReference>
<feature type="transmembrane region" description="Helical" evidence="8">
    <location>
        <begin position="100"/>
        <end position="122"/>
    </location>
</feature>
<evidence type="ECO:0000256" key="5">
    <source>
        <dbReference type="ARBA" id="ARBA00023136"/>
    </source>
</evidence>
<evidence type="ECO:0000256" key="8">
    <source>
        <dbReference type="SAM" id="Phobius"/>
    </source>
</evidence>
<accession>A0A9W4UBR1</accession>
<evidence type="ECO:0000256" key="2">
    <source>
        <dbReference type="ARBA" id="ARBA00022448"/>
    </source>
</evidence>
<dbReference type="GO" id="GO:0015233">
    <property type="term" value="F:pantothenate transmembrane transporter activity"/>
    <property type="evidence" value="ECO:0007669"/>
    <property type="project" value="TreeGrafter"/>
</dbReference>
<dbReference type="PANTHER" id="PTHR43791:SF4">
    <property type="entry name" value="PANTOTHENATE TRANSPORTER FEN2"/>
    <property type="match status" value="1"/>
</dbReference>
<feature type="transmembrane region" description="Helical" evidence="8">
    <location>
        <begin position="395"/>
        <end position="416"/>
    </location>
</feature>
<feature type="transmembrane region" description="Helical" evidence="8">
    <location>
        <begin position="360"/>
        <end position="383"/>
    </location>
</feature>
<feature type="transmembrane region" description="Helical" evidence="8">
    <location>
        <begin position="32"/>
        <end position="53"/>
    </location>
</feature>
<keyword evidence="4 8" id="KW-1133">Transmembrane helix</keyword>
<comment type="subcellular location">
    <subcellularLocation>
        <location evidence="1">Membrane</location>
        <topology evidence="1">Multi-pass membrane protein</topology>
    </subcellularLocation>
</comment>
<dbReference type="Pfam" id="PF07690">
    <property type="entry name" value="MFS_1"/>
    <property type="match status" value="1"/>
</dbReference>
<dbReference type="Gene3D" id="1.20.1250.20">
    <property type="entry name" value="MFS general substrate transporter like domains"/>
    <property type="match status" value="1"/>
</dbReference>
<evidence type="ECO:0000256" key="4">
    <source>
        <dbReference type="ARBA" id="ARBA00022989"/>
    </source>
</evidence>
<evidence type="ECO:0000256" key="7">
    <source>
        <dbReference type="SAM" id="MobiDB-lite"/>
    </source>
</evidence>
<protein>
    <recommendedName>
        <fullName evidence="9">Major facilitator superfamily (MFS) profile domain-containing protein</fullName>
    </recommendedName>
</protein>
<feature type="domain" description="Major facilitator superfamily (MFS) profile" evidence="9">
    <location>
        <begin position="34"/>
        <end position="452"/>
    </location>
</feature>
<dbReference type="OrthoDB" id="3639251at2759"/>
<dbReference type="Proteomes" id="UP001152607">
    <property type="component" value="Unassembled WGS sequence"/>
</dbReference>
<dbReference type="InterPro" id="IPR011701">
    <property type="entry name" value="MFS"/>
</dbReference>
<proteinExistence type="inferred from homology"/>
<evidence type="ECO:0000313" key="10">
    <source>
        <dbReference type="EMBL" id="CAI6331095.1"/>
    </source>
</evidence>
<dbReference type="SUPFAM" id="SSF103473">
    <property type="entry name" value="MFS general substrate transporter"/>
    <property type="match status" value="1"/>
</dbReference>
<feature type="transmembrane region" description="Helical" evidence="8">
    <location>
        <begin position="160"/>
        <end position="182"/>
    </location>
</feature>
<comment type="similarity">
    <text evidence="6">Belongs to the major facilitator superfamily. Allantoate permease family.</text>
</comment>
<feature type="region of interest" description="Disordered" evidence="7">
    <location>
        <begin position="461"/>
        <end position="488"/>
    </location>
</feature>
<dbReference type="PROSITE" id="PS50850">
    <property type="entry name" value="MFS"/>
    <property type="match status" value="1"/>
</dbReference>
<comment type="caution">
    <text evidence="10">The sequence shown here is derived from an EMBL/GenBank/DDBJ whole genome shotgun (WGS) entry which is preliminary data.</text>
</comment>
<dbReference type="FunFam" id="1.20.1250.20:FF:000065">
    <property type="entry name" value="Putative MFS pantothenate transporter"/>
    <property type="match status" value="1"/>
</dbReference>
<name>A0A9W4UBR1_9PLEO</name>
<evidence type="ECO:0000259" key="9">
    <source>
        <dbReference type="PROSITE" id="PS50850"/>
    </source>
</evidence>
<keyword evidence="3 8" id="KW-0812">Transmembrane</keyword>
<evidence type="ECO:0000256" key="3">
    <source>
        <dbReference type="ARBA" id="ARBA00022692"/>
    </source>
</evidence>
<dbReference type="PANTHER" id="PTHR43791">
    <property type="entry name" value="PERMEASE-RELATED"/>
    <property type="match status" value="1"/>
</dbReference>
<keyword evidence="11" id="KW-1185">Reference proteome</keyword>
<reference evidence="10" key="1">
    <citation type="submission" date="2023-01" db="EMBL/GenBank/DDBJ databases">
        <authorList>
            <person name="Van Ghelder C."/>
            <person name="Rancurel C."/>
        </authorList>
    </citation>
    <scope>NUCLEOTIDE SEQUENCE</scope>
    <source>
        <strain evidence="10">CNCM I-4278</strain>
    </source>
</reference>
<feature type="transmembrane region" description="Helical" evidence="8">
    <location>
        <begin position="265"/>
        <end position="283"/>
    </location>
</feature>
<dbReference type="AlphaFoldDB" id="A0A9W4UBR1"/>
<dbReference type="InterPro" id="IPR036259">
    <property type="entry name" value="MFS_trans_sf"/>
</dbReference>
<evidence type="ECO:0000313" key="11">
    <source>
        <dbReference type="Proteomes" id="UP001152607"/>
    </source>
</evidence>
<organism evidence="10 11">
    <name type="scientific">Periconia digitata</name>
    <dbReference type="NCBI Taxonomy" id="1303443"/>
    <lineage>
        <taxon>Eukaryota</taxon>
        <taxon>Fungi</taxon>
        <taxon>Dikarya</taxon>
        <taxon>Ascomycota</taxon>
        <taxon>Pezizomycotina</taxon>
        <taxon>Dothideomycetes</taxon>
        <taxon>Pleosporomycetidae</taxon>
        <taxon>Pleosporales</taxon>
        <taxon>Massarineae</taxon>
        <taxon>Periconiaceae</taxon>
        <taxon>Periconia</taxon>
    </lineage>
</organism>
<keyword evidence="2" id="KW-0813">Transport</keyword>
<dbReference type="GO" id="GO:0005886">
    <property type="term" value="C:plasma membrane"/>
    <property type="evidence" value="ECO:0007669"/>
    <property type="project" value="TreeGrafter"/>
</dbReference>
<evidence type="ECO:0000256" key="6">
    <source>
        <dbReference type="ARBA" id="ARBA00037968"/>
    </source>
</evidence>
<feature type="transmembrane region" description="Helical" evidence="8">
    <location>
        <begin position="128"/>
        <end position="148"/>
    </location>
</feature>
<feature type="transmembrane region" description="Helical" evidence="8">
    <location>
        <begin position="303"/>
        <end position="325"/>
    </location>
</feature>
<keyword evidence="5 8" id="KW-0472">Membrane</keyword>
<feature type="transmembrane region" description="Helical" evidence="8">
    <location>
        <begin position="332"/>
        <end position="354"/>
    </location>
</feature>
<feature type="transmembrane region" description="Helical" evidence="8">
    <location>
        <begin position="428"/>
        <end position="446"/>
    </location>
</feature>
<sequence length="488" mass="54442">MAEQAGNTIKGFFLGSTPKAKDERKLVQKIDFFILTFCCFAYFFNFLDRAAFANAYVAGLREGLKMKGQDYNTVLAVTTAGMAVGQIPHGLIIQKIRPSIWLPSMVTVWALLTMVSAAVKTFEQLCVIRFFLGLAEASTYSGAMYILGSWYKPLEIGKRTAIFSAAGMAGTMFAGVMMVAIYKGMHGMGNLAGWQWVFIIDGIITLPIAVFGFLYFPDIPEVTKVSYLSEKEKEIAVARLPPIKAGGHSIHPWSLAKRVLCTKQFWILFFWSPVCATLEIYSVQNNFLLWLKYQSANFTQSQINTYPLGVQAVGIVSNMFAAWYMDFTGTRIPMAILAVILQLVVATMLLVPTLPFAGTFFAFYLSGTAYMVLPLIFGWANVILQRSGDDAVRSVTLYCMNIGSMVLYTFWGIILYSAEDAPYWKKGSIAMIVCCFVMLGYMWLVWKLDKETLQKYGDRAKNDLESPLPENDAKEEGLNTAVKEVSPK</sequence>
<dbReference type="InterPro" id="IPR020846">
    <property type="entry name" value="MFS_dom"/>
</dbReference>
<gene>
    <name evidence="10" type="ORF">PDIGIT_LOCUS4391</name>
</gene>